<dbReference type="AlphaFoldDB" id="D0WBQ1"/>
<keyword evidence="1" id="KW-0378">Hydrolase</keyword>
<evidence type="ECO:0000313" key="4">
    <source>
        <dbReference type="Proteomes" id="UP000003843"/>
    </source>
</evidence>
<organism evidence="3 4">
    <name type="scientific">Neisseria lactamica ATCC 23970</name>
    <dbReference type="NCBI Taxonomy" id="546265"/>
    <lineage>
        <taxon>Bacteria</taxon>
        <taxon>Pseudomonadati</taxon>
        <taxon>Pseudomonadota</taxon>
        <taxon>Betaproteobacteria</taxon>
        <taxon>Neisseriales</taxon>
        <taxon>Neisseriaceae</taxon>
        <taxon>Neisseria</taxon>
    </lineage>
</organism>
<dbReference type="Proteomes" id="UP000003843">
    <property type="component" value="Unassembled WGS sequence"/>
</dbReference>
<dbReference type="Gene3D" id="3.90.950.10">
    <property type="match status" value="1"/>
</dbReference>
<evidence type="ECO:0000256" key="1">
    <source>
        <dbReference type="ARBA" id="ARBA00022801"/>
    </source>
</evidence>
<name>D0WBQ1_NEILA</name>
<gene>
    <name evidence="3" type="primary">maf</name>
    <name evidence="3" type="ORF">NEILACOT_04978</name>
</gene>
<dbReference type="GO" id="GO:0016787">
    <property type="term" value="F:hydrolase activity"/>
    <property type="evidence" value="ECO:0007669"/>
    <property type="project" value="UniProtKB-KW"/>
</dbReference>
<dbReference type="SUPFAM" id="SSF52972">
    <property type="entry name" value="ITPase-like"/>
    <property type="match status" value="1"/>
</dbReference>
<protein>
    <submittedName>
        <fullName evidence="3">Septum formation protein Maf</fullName>
    </submittedName>
</protein>
<evidence type="ECO:0000313" key="3">
    <source>
        <dbReference type="EMBL" id="EEZ75006.1"/>
    </source>
</evidence>
<comment type="caution">
    <text evidence="3">The sequence shown here is derived from an EMBL/GenBank/DDBJ whole genome shotgun (WGS) entry which is preliminary data.</text>
</comment>
<dbReference type="EMBL" id="ACEQ02000025">
    <property type="protein sequence ID" value="EEZ75006.1"/>
    <property type="molecule type" value="Genomic_DNA"/>
</dbReference>
<evidence type="ECO:0000256" key="2">
    <source>
        <dbReference type="ARBA" id="ARBA00023080"/>
    </source>
</evidence>
<sequence>MEILTQLGYRVIQLPAGIDESVKAGETPFAYVQRMAAEKIRRLCPCFSKPTAQCPISP</sequence>
<proteinExistence type="predicted"/>
<accession>D0WBQ1</accession>
<dbReference type="GO" id="GO:0009117">
    <property type="term" value="P:nucleotide metabolic process"/>
    <property type="evidence" value="ECO:0007669"/>
    <property type="project" value="UniProtKB-KW"/>
</dbReference>
<keyword evidence="2" id="KW-0546">Nucleotide metabolism</keyword>
<reference evidence="3 4" key="1">
    <citation type="submission" date="2009-10" db="EMBL/GenBank/DDBJ databases">
        <authorList>
            <person name="Weinstock G."/>
            <person name="Sodergren E."/>
            <person name="Clifton S."/>
            <person name="Fulton L."/>
            <person name="Fulton B."/>
            <person name="Courtney L."/>
            <person name="Fronick C."/>
            <person name="Harrison M."/>
            <person name="Strong C."/>
            <person name="Farmer C."/>
            <person name="Delahaunty K."/>
            <person name="Markovic C."/>
            <person name="Hall O."/>
            <person name="Minx P."/>
            <person name="Tomlinson C."/>
            <person name="Mitreva M."/>
            <person name="Nelson J."/>
            <person name="Hou S."/>
            <person name="Wollam A."/>
            <person name="Pepin K.H."/>
            <person name="Johnson M."/>
            <person name="Bhonagiri V."/>
            <person name="Nash W.E."/>
            <person name="Warren W."/>
            <person name="Chinwalla A."/>
            <person name="Mardis E.R."/>
            <person name="Wilson R.K."/>
        </authorList>
    </citation>
    <scope>NUCLEOTIDE SEQUENCE [LARGE SCALE GENOMIC DNA]</scope>
    <source>
        <strain evidence="3 4">ATCC 23970</strain>
    </source>
</reference>
<dbReference type="InterPro" id="IPR029001">
    <property type="entry name" value="ITPase-like_fam"/>
</dbReference>